<dbReference type="NCBIfam" id="TIGR03438">
    <property type="entry name" value="egtD_ergothio"/>
    <property type="match status" value="1"/>
</dbReference>
<sequence length="362" mass="39896">MVSSCADSSSSRGRVARLPAAIAGRAIAISSRHRRAGNLRGCALLETLDTIDPAFRADVLNGLSEPIPAIPARWLYDRRGSELFDDITRLPSYYPTRTETGLLEARMEEIATLAGSSCAIVEFGSGSSTKTPLLLRALSPRAYVPIDISGEYLRESAARVDQEFPDIAVHPVEADFTKDVELPAAIDGLQRLGFFPGSTIGNFIPRSATDLLRHFRDILGTGAKLLIGMDRVKSVRRLVAAYDDPEGVTAAFNINLLRRINRELGADIPIDAFKHEARWNDMLGRVEMHLVAQRDVEFQIDKRTFAFVEGATIHTENSHKYGQRGARLLLLAGGWTPIAEWTDEEEDFALILAEAQPIRFAP</sequence>
<dbReference type="KEGG" id="sxa:FMM02_05405"/>
<dbReference type="PANTHER" id="PTHR43397:SF1">
    <property type="entry name" value="ERGOTHIONEINE BIOSYNTHESIS PROTEIN 1"/>
    <property type="match status" value="1"/>
</dbReference>
<dbReference type="PIRSF" id="PIRSF018005">
    <property type="entry name" value="UCP018005"/>
    <property type="match status" value="1"/>
</dbReference>
<organism evidence="4 5">
    <name type="scientific">Sphingomonas xanthus</name>
    <dbReference type="NCBI Taxonomy" id="2594473"/>
    <lineage>
        <taxon>Bacteria</taxon>
        <taxon>Pseudomonadati</taxon>
        <taxon>Pseudomonadota</taxon>
        <taxon>Alphaproteobacteria</taxon>
        <taxon>Sphingomonadales</taxon>
        <taxon>Sphingomonadaceae</taxon>
        <taxon>Sphingomonas</taxon>
    </lineage>
</organism>
<evidence type="ECO:0000256" key="2">
    <source>
        <dbReference type="ARBA" id="ARBA00022679"/>
    </source>
</evidence>
<protein>
    <submittedName>
        <fullName evidence="4">L-histidine N(Alpha)-methyltransferase</fullName>
        <ecNumber evidence="4">2.1.1.44</ecNumber>
    </submittedName>
</protein>
<dbReference type="InterPro" id="IPR051128">
    <property type="entry name" value="EgtD_Methyltrsf_superfamily"/>
</dbReference>
<dbReference type="InterPro" id="IPR017804">
    <property type="entry name" value="MeTrfase_EgtD-like"/>
</dbReference>
<dbReference type="InterPro" id="IPR019257">
    <property type="entry name" value="MeTrfase_dom"/>
</dbReference>
<dbReference type="EC" id="2.1.1.44" evidence="4"/>
<evidence type="ECO:0000259" key="3">
    <source>
        <dbReference type="Pfam" id="PF10017"/>
    </source>
</evidence>
<dbReference type="SUPFAM" id="SSF53335">
    <property type="entry name" value="S-adenosyl-L-methionine-dependent methyltransferases"/>
    <property type="match status" value="1"/>
</dbReference>
<dbReference type="EMBL" id="CP041659">
    <property type="protein sequence ID" value="QDP19447.1"/>
    <property type="molecule type" value="Genomic_DNA"/>
</dbReference>
<evidence type="ECO:0000313" key="5">
    <source>
        <dbReference type="Proteomes" id="UP000321857"/>
    </source>
</evidence>
<dbReference type="PANTHER" id="PTHR43397">
    <property type="entry name" value="ERGOTHIONEINE BIOSYNTHESIS PROTEIN 1"/>
    <property type="match status" value="1"/>
</dbReference>
<dbReference type="GO" id="GO:0032259">
    <property type="term" value="P:methylation"/>
    <property type="evidence" value="ECO:0007669"/>
    <property type="project" value="UniProtKB-KW"/>
</dbReference>
<dbReference type="InterPro" id="IPR035094">
    <property type="entry name" value="EgtD"/>
</dbReference>
<dbReference type="Pfam" id="PF10017">
    <property type="entry name" value="Methyltransf_33"/>
    <property type="match status" value="1"/>
</dbReference>
<dbReference type="InterPro" id="IPR029063">
    <property type="entry name" value="SAM-dependent_MTases_sf"/>
</dbReference>
<dbReference type="Proteomes" id="UP000321857">
    <property type="component" value="Chromosome"/>
</dbReference>
<keyword evidence="1 4" id="KW-0489">Methyltransferase</keyword>
<proteinExistence type="predicted"/>
<evidence type="ECO:0000313" key="4">
    <source>
        <dbReference type="EMBL" id="QDP19447.1"/>
    </source>
</evidence>
<keyword evidence="5" id="KW-1185">Reference proteome</keyword>
<dbReference type="AlphaFoldDB" id="A0A516IR97"/>
<accession>A0A516IR97</accession>
<gene>
    <name evidence="4" type="primary">egtD</name>
    <name evidence="4" type="ORF">FMM02_05405</name>
</gene>
<name>A0A516IR97_9SPHN</name>
<evidence type="ECO:0000256" key="1">
    <source>
        <dbReference type="ARBA" id="ARBA00022603"/>
    </source>
</evidence>
<dbReference type="Gene3D" id="3.40.50.150">
    <property type="entry name" value="Vaccinia Virus protein VP39"/>
    <property type="match status" value="1"/>
</dbReference>
<reference evidence="4 5" key="1">
    <citation type="submission" date="2019-07" db="EMBL/GenBank/DDBJ databases">
        <title>Sphingomonas AE3 Genome sequencing and assembly.</title>
        <authorList>
            <person name="Kim H."/>
        </authorList>
    </citation>
    <scope>NUCLEOTIDE SEQUENCE [LARGE SCALE GENOMIC DNA]</scope>
    <source>
        <strain evidence="4 5">AE3</strain>
    </source>
</reference>
<dbReference type="GO" id="GO:0052706">
    <property type="term" value="F:L-histidine N(alpha)-methyltransferase activity"/>
    <property type="evidence" value="ECO:0007669"/>
    <property type="project" value="UniProtKB-EC"/>
</dbReference>
<feature type="domain" description="Histidine-specific methyltransferase SAM-dependent" evidence="3">
    <location>
        <begin position="55"/>
        <end position="354"/>
    </location>
</feature>
<dbReference type="OrthoDB" id="5289726at2"/>
<keyword evidence="2 4" id="KW-0808">Transferase</keyword>